<evidence type="ECO:0000313" key="3">
    <source>
        <dbReference type="EMBL" id="ROT73007.1"/>
    </source>
</evidence>
<proteinExistence type="predicted"/>
<dbReference type="PROSITE" id="PS50041">
    <property type="entry name" value="C_TYPE_LECTIN_2"/>
    <property type="match status" value="1"/>
</dbReference>
<gene>
    <name evidence="3" type="ORF">C7M84_008568</name>
</gene>
<dbReference type="InterPro" id="IPR018378">
    <property type="entry name" value="C-type_lectin_CS"/>
</dbReference>
<dbReference type="AlphaFoldDB" id="A0A423T982"/>
<comment type="caution">
    <text evidence="3">The sequence shown here is derived from an EMBL/GenBank/DDBJ whole genome shotgun (WGS) entry which is preliminary data.</text>
</comment>
<keyword evidence="4" id="KW-1185">Reference proteome</keyword>
<dbReference type="PANTHER" id="PTHR22801">
    <property type="entry name" value="LITHOSTATHINE"/>
    <property type="match status" value="1"/>
</dbReference>
<dbReference type="InterPro" id="IPR016187">
    <property type="entry name" value="CTDL_fold"/>
</dbReference>
<dbReference type="PANTHER" id="PTHR22801:SF63">
    <property type="entry name" value="C-TYPE LECTIN DOMAIN-CONTAINING PROTEIN"/>
    <property type="match status" value="1"/>
</dbReference>
<dbReference type="InterPro" id="IPR001304">
    <property type="entry name" value="C-type_lectin-like"/>
</dbReference>
<name>A0A423T982_PENVA</name>
<evidence type="ECO:0000259" key="2">
    <source>
        <dbReference type="PROSITE" id="PS50041"/>
    </source>
</evidence>
<keyword evidence="3" id="KW-0430">Lectin</keyword>
<sequence length="150" mass="17114">MEELNVWLNSDASEKYRHLLSVECPPPYFRVMSECFYVHTNHHLSWTQARTFCQGMAGDLAQPRHLNALLAVVAEKYKSGPSHLWLGASDLETEGTFRWLSGDLVTSGWRENQPDDAEGDEDCLEMWTAKFPSLSDKQCHLNSAFICQCM</sequence>
<dbReference type="GO" id="GO:0030246">
    <property type="term" value="F:carbohydrate binding"/>
    <property type="evidence" value="ECO:0007669"/>
    <property type="project" value="UniProtKB-KW"/>
</dbReference>
<dbReference type="Proteomes" id="UP000283509">
    <property type="component" value="Unassembled WGS sequence"/>
</dbReference>
<dbReference type="Gene3D" id="3.10.100.10">
    <property type="entry name" value="Mannose-Binding Protein A, subunit A"/>
    <property type="match status" value="1"/>
</dbReference>
<accession>A0A423T982</accession>
<evidence type="ECO:0000313" key="4">
    <source>
        <dbReference type="Proteomes" id="UP000283509"/>
    </source>
</evidence>
<keyword evidence="1" id="KW-1015">Disulfide bond</keyword>
<dbReference type="Pfam" id="PF00059">
    <property type="entry name" value="Lectin_C"/>
    <property type="match status" value="1"/>
</dbReference>
<dbReference type="SUPFAM" id="SSF56436">
    <property type="entry name" value="C-type lectin-like"/>
    <property type="match status" value="1"/>
</dbReference>
<evidence type="ECO:0000256" key="1">
    <source>
        <dbReference type="ARBA" id="ARBA00023157"/>
    </source>
</evidence>
<dbReference type="InterPro" id="IPR016186">
    <property type="entry name" value="C-type_lectin-like/link_sf"/>
</dbReference>
<dbReference type="PROSITE" id="PS00615">
    <property type="entry name" value="C_TYPE_LECTIN_1"/>
    <property type="match status" value="1"/>
</dbReference>
<dbReference type="OrthoDB" id="6348338at2759"/>
<reference evidence="3 4" key="1">
    <citation type="submission" date="2018-04" db="EMBL/GenBank/DDBJ databases">
        <authorList>
            <person name="Zhang X."/>
            <person name="Yuan J."/>
            <person name="Li F."/>
            <person name="Xiang J."/>
        </authorList>
    </citation>
    <scope>NUCLEOTIDE SEQUENCE [LARGE SCALE GENOMIC DNA]</scope>
    <source>
        <tissue evidence="3">Muscle</tissue>
    </source>
</reference>
<reference evidence="3 4" key="2">
    <citation type="submission" date="2019-01" db="EMBL/GenBank/DDBJ databases">
        <title>The decoding of complex shrimp genome reveals the adaptation for benthos swimmer, frequently molting mechanism and breeding impact on genome.</title>
        <authorList>
            <person name="Sun Y."/>
            <person name="Gao Y."/>
            <person name="Yu Y."/>
        </authorList>
    </citation>
    <scope>NUCLEOTIDE SEQUENCE [LARGE SCALE GENOMIC DNA]</scope>
    <source>
        <tissue evidence="3">Muscle</tissue>
    </source>
</reference>
<feature type="domain" description="C-type lectin" evidence="2">
    <location>
        <begin position="31"/>
        <end position="148"/>
    </location>
</feature>
<dbReference type="SMART" id="SM00034">
    <property type="entry name" value="CLECT"/>
    <property type="match status" value="1"/>
</dbReference>
<organism evidence="3 4">
    <name type="scientific">Penaeus vannamei</name>
    <name type="common">Whiteleg shrimp</name>
    <name type="synonym">Litopenaeus vannamei</name>
    <dbReference type="NCBI Taxonomy" id="6689"/>
    <lineage>
        <taxon>Eukaryota</taxon>
        <taxon>Metazoa</taxon>
        <taxon>Ecdysozoa</taxon>
        <taxon>Arthropoda</taxon>
        <taxon>Crustacea</taxon>
        <taxon>Multicrustacea</taxon>
        <taxon>Malacostraca</taxon>
        <taxon>Eumalacostraca</taxon>
        <taxon>Eucarida</taxon>
        <taxon>Decapoda</taxon>
        <taxon>Dendrobranchiata</taxon>
        <taxon>Penaeoidea</taxon>
        <taxon>Penaeidae</taxon>
        <taxon>Penaeus</taxon>
    </lineage>
</organism>
<protein>
    <submittedName>
        <fullName evidence="3">C-type lectin</fullName>
    </submittedName>
</protein>
<dbReference type="EMBL" id="QCYY01002080">
    <property type="protein sequence ID" value="ROT73007.1"/>
    <property type="molecule type" value="Genomic_DNA"/>
</dbReference>
<dbReference type="InterPro" id="IPR050801">
    <property type="entry name" value="Ca-Dep_Lectins_ImmuneDev"/>
</dbReference>